<keyword evidence="1" id="KW-0378">Hydrolase</keyword>
<dbReference type="Proteomes" id="UP000640489">
    <property type="component" value="Unassembled WGS sequence"/>
</dbReference>
<organism evidence="1 2">
    <name type="scientific">Nocardioides islandensis</name>
    <dbReference type="NCBI Taxonomy" id="433663"/>
    <lineage>
        <taxon>Bacteria</taxon>
        <taxon>Bacillati</taxon>
        <taxon>Actinomycetota</taxon>
        <taxon>Actinomycetes</taxon>
        <taxon>Propionibacteriales</taxon>
        <taxon>Nocardioidaceae</taxon>
        <taxon>Nocardioides</taxon>
    </lineage>
</organism>
<keyword evidence="2" id="KW-1185">Reference proteome</keyword>
<keyword evidence="1" id="KW-0121">Carboxypeptidase</keyword>
<dbReference type="InterPro" id="IPR008969">
    <property type="entry name" value="CarboxyPept-like_regulatory"/>
</dbReference>
<comment type="caution">
    <text evidence="1">The sequence shown here is derived from an EMBL/GenBank/DDBJ whole genome shotgun (WGS) entry which is preliminary data.</text>
</comment>
<dbReference type="AlphaFoldDB" id="A0A930VG99"/>
<evidence type="ECO:0000313" key="1">
    <source>
        <dbReference type="EMBL" id="MBF4764240.1"/>
    </source>
</evidence>
<dbReference type="RefSeq" id="WP_194707419.1">
    <property type="nucleotide sequence ID" value="NZ_JADKPN010000008.1"/>
</dbReference>
<dbReference type="EMBL" id="JADKPN010000008">
    <property type="protein sequence ID" value="MBF4764240.1"/>
    <property type="molecule type" value="Genomic_DNA"/>
</dbReference>
<accession>A0A930VG99</accession>
<keyword evidence="1" id="KW-0645">Protease</keyword>
<dbReference type="Gene3D" id="2.60.40.1120">
    <property type="entry name" value="Carboxypeptidase-like, regulatory domain"/>
    <property type="match status" value="1"/>
</dbReference>
<dbReference type="SUPFAM" id="SSF49464">
    <property type="entry name" value="Carboxypeptidase regulatory domain-like"/>
    <property type="match status" value="1"/>
</dbReference>
<dbReference type="Gene3D" id="2.60.40.2700">
    <property type="match status" value="2"/>
</dbReference>
<reference evidence="1" key="1">
    <citation type="submission" date="2020-11" db="EMBL/GenBank/DDBJ databases">
        <title>Nocardioides sp. nov., isolated from Soil of Cynanchum wilfordii Hemsley rhizosphere.</title>
        <authorList>
            <person name="Lee J.-S."/>
            <person name="Suh M.K."/>
            <person name="Kim J.-S."/>
        </authorList>
    </citation>
    <scope>NUCLEOTIDE SEQUENCE</scope>
    <source>
        <strain evidence="1">KCTC 19275</strain>
    </source>
</reference>
<dbReference type="GO" id="GO:0004180">
    <property type="term" value="F:carboxypeptidase activity"/>
    <property type="evidence" value="ECO:0007669"/>
    <property type="project" value="UniProtKB-KW"/>
</dbReference>
<evidence type="ECO:0000313" key="2">
    <source>
        <dbReference type="Proteomes" id="UP000640489"/>
    </source>
</evidence>
<sequence length="432" mass="45191">MHRWLARPPGALALVVGGLLTMGTVGGTSSAIAVADDAVVGGAAAAAPGHIIGTVTDSGGQPLAGVMVGVWTLPPPGQGASVYSKLTDATGGYDIFMNDGTYRVSFDDPSGAYATEYYDNKLDMETSDPVAASSAGATTGIDASLAPAAVLSGRLTHPDGTPVTKGMVVVYRLVGGAYKWRANAYLDGTGAYRAAGLQAGTYRLGFHDAIWQVDEYWNDAGTLESAAPIAVAVGQQVSGLDAVLDPAQGPLAIRNVLPPDILGRPRVGEELTATPGSWVPAGVSVTYQWQSKGVAIPGATGSTFRPTAADIGRTIRVRVTASQPGYWIGYAQSESTAMVKPGVIHNSESPRIRGVLRVGQKIKVTSGQWQPQQVKLHYQWFAGHTKIRGATKRTLVIGSQLVGQRLSVRVKASASGYEPLRVRTRRSAEVER</sequence>
<protein>
    <submittedName>
        <fullName evidence="1">Carboxypeptidase regulatory-like domain-containing protein</fullName>
    </submittedName>
</protein>
<gene>
    <name evidence="1" type="ORF">ISU07_13985</name>
</gene>
<name>A0A930VG99_9ACTN</name>
<proteinExistence type="predicted"/>